<dbReference type="OrthoDB" id="8452803at2"/>
<comment type="caution">
    <text evidence="5">The sequence shown here is derived from an EMBL/GenBank/DDBJ whole genome shotgun (WGS) entry which is preliminary data.</text>
</comment>
<keyword evidence="3" id="KW-0804">Transcription</keyword>
<evidence type="ECO:0000256" key="2">
    <source>
        <dbReference type="ARBA" id="ARBA00023125"/>
    </source>
</evidence>
<evidence type="ECO:0000313" key="6">
    <source>
        <dbReference type="Proteomes" id="UP000241764"/>
    </source>
</evidence>
<name>A0A2P7BH83_9HYPH</name>
<feature type="domain" description="HTH marR-type" evidence="4">
    <location>
        <begin position="7"/>
        <end position="139"/>
    </location>
</feature>
<dbReference type="InterPro" id="IPR023187">
    <property type="entry name" value="Tscrpt_reg_MarR-type_CS"/>
</dbReference>
<dbReference type="PANTHER" id="PTHR42756:SF1">
    <property type="entry name" value="TRANSCRIPTIONAL REPRESSOR OF EMRAB OPERON"/>
    <property type="match status" value="1"/>
</dbReference>
<dbReference type="RefSeq" id="WP_106662714.1">
    <property type="nucleotide sequence ID" value="NZ_PGGM01000002.1"/>
</dbReference>
<dbReference type="EMBL" id="PGGM01000002">
    <property type="protein sequence ID" value="PSH65846.1"/>
    <property type="molecule type" value="Genomic_DNA"/>
</dbReference>
<dbReference type="AlphaFoldDB" id="A0A2P7BH83"/>
<organism evidence="5 6">
    <name type="scientific">Phyllobacterium sophorae</name>
    <dbReference type="NCBI Taxonomy" id="1520277"/>
    <lineage>
        <taxon>Bacteria</taxon>
        <taxon>Pseudomonadati</taxon>
        <taxon>Pseudomonadota</taxon>
        <taxon>Alphaproteobacteria</taxon>
        <taxon>Hyphomicrobiales</taxon>
        <taxon>Phyllobacteriaceae</taxon>
        <taxon>Phyllobacterium</taxon>
    </lineage>
</organism>
<dbReference type="InterPro" id="IPR036390">
    <property type="entry name" value="WH_DNA-bd_sf"/>
</dbReference>
<sequence length="148" mass="16907">MPHQTPHFQFVDELSKASRKLRTLFDARVKKLGLTLARARTLMLLDRRGVLNQKELAEELEIETPTMVRLLDGLEKQGFIERRALEGDRRVKQIVMTKHGANLATDVNHLAQELRAEFLSNIDDKDLAKTIDVLRAVNIKLGDLIERG</sequence>
<evidence type="ECO:0000256" key="1">
    <source>
        <dbReference type="ARBA" id="ARBA00023015"/>
    </source>
</evidence>
<evidence type="ECO:0000313" key="5">
    <source>
        <dbReference type="EMBL" id="PSH65846.1"/>
    </source>
</evidence>
<dbReference type="SUPFAM" id="SSF46785">
    <property type="entry name" value="Winged helix' DNA-binding domain"/>
    <property type="match status" value="1"/>
</dbReference>
<dbReference type="PROSITE" id="PS50995">
    <property type="entry name" value="HTH_MARR_2"/>
    <property type="match status" value="1"/>
</dbReference>
<evidence type="ECO:0000259" key="4">
    <source>
        <dbReference type="PROSITE" id="PS50995"/>
    </source>
</evidence>
<accession>A0A2P7BH83</accession>
<dbReference type="PROSITE" id="PS01117">
    <property type="entry name" value="HTH_MARR_1"/>
    <property type="match status" value="1"/>
</dbReference>
<dbReference type="Pfam" id="PF01047">
    <property type="entry name" value="MarR"/>
    <property type="match status" value="1"/>
</dbReference>
<dbReference type="PANTHER" id="PTHR42756">
    <property type="entry name" value="TRANSCRIPTIONAL REGULATOR, MARR"/>
    <property type="match status" value="1"/>
</dbReference>
<keyword evidence="6" id="KW-1185">Reference proteome</keyword>
<dbReference type="SMART" id="SM00347">
    <property type="entry name" value="HTH_MARR"/>
    <property type="match status" value="1"/>
</dbReference>
<reference evidence="6" key="1">
    <citation type="submission" date="2017-11" db="EMBL/GenBank/DDBJ databases">
        <authorList>
            <person name="Kuznetsova I."/>
            <person name="Sazanova A."/>
            <person name="Chirak E."/>
            <person name="Safronova V."/>
            <person name="Willems A."/>
        </authorList>
    </citation>
    <scope>NUCLEOTIDE SEQUENCE [LARGE SCALE GENOMIC DNA]</scope>
    <source>
        <strain evidence="6">CCBAU 03422</strain>
    </source>
</reference>
<dbReference type="Proteomes" id="UP000241764">
    <property type="component" value="Unassembled WGS sequence"/>
</dbReference>
<proteinExistence type="predicted"/>
<dbReference type="InterPro" id="IPR000835">
    <property type="entry name" value="HTH_MarR-typ"/>
</dbReference>
<dbReference type="InterPro" id="IPR036388">
    <property type="entry name" value="WH-like_DNA-bd_sf"/>
</dbReference>
<gene>
    <name evidence="5" type="ORF">CU103_04310</name>
</gene>
<dbReference type="PRINTS" id="PR00598">
    <property type="entry name" value="HTHMARR"/>
</dbReference>
<dbReference type="Gene3D" id="1.10.10.10">
    <property type="entry name" value="Winged helix-like DNA-binding domain superfamily/Winged helix DNA-binding domain"/>
    <property type="match status" value="1"/>
</dbReference>
<protein>
    <submittedName>
        <fullName evidence="5">MarR family transcriptional regulator</fullName>
    </submittedName>
</protein>
<dbReference type="GO" id="GO:0003700">
    <property type="term" value="F:DNA-binding transcription factor activity"/>
    <property type="evidence" value="ECO:0007669"/>
    <property type="project" value="InterPro"/>
</dbReference>
<keyword evidence="1" id="KW-0805">Transcription regulation</keyword>
<keyword evidence="2" id="KW-0238">DNA-binding</keyword>
<evidence type="ECO:0000256" key="3">
    <source>
        <dbReference type="ARBA" id="ARBA00023163"/>
    </source>
</evidence>
<dbReference type="GO" id="GO:0003677">
    <property type="term" value="F:DNA binding"/>
    <property type="evidence" value="ECO:0007669"/>
    <property type="project" value="UniProtKB-KW"/>
</dbReference>